<feature type="transmembrane region" description="Helical" evidence="1">
    <location>
        <begin position="21"/>
        <end position="42"/>
    </location>
</feature>
<keyword evidence="3" id="KW-1185">Reference proteome</keyword>
<gene>
    <name evidence="2" type="ORF">ACFPZJ_14675</name>
</gene>
<accession>A0ABW0UR51</accession>
<organism evidence="2 3">
    <name type="scientific">Streptomyces bullii</name>
    <dbReference type="NCBI Taxonomy" id="349910"/>
    <lineage>
        <taxon>Bacteria</taxon>
        <taxon>Bacillati</taxon>
        <taxon>Actinomycetota</taxon>
        <taxon>Actinomycetes</taxon>
        <taxon>Kitasatosporales</taxon>
        <taxon>Streptomycetaceae</taxon>
        <taxon>Streptomyces</taxon>
    </lineage>
</organism>
<keyword evidence="1" id="KW-0472">Membrane</keyword>
<reference evidence="3" key="1">
    <citation type="journal article" date="2019" name="Int. J. Syst. Evol. Microbiol.">
        <title>The Global Catalogue of Microorganisms (GCM) 10K type strain sequencing project: providing services to taxonomists for standard genome sequencing and annotation.</title>
        <authorList>
            <consortium name="The Broad Institute Genomics Platform"/>
            <consortium name="The Broad Institute Genome Sequencing Center for Infectious Disease"/>
            <person name="Wu L."/>
            <person name="Ma J."/>
        </authorList>
    </citation>
    <scope>NUCLEOTIDE SEQUENCE [LARGE SCALE GENOMIC DNA]</scope>
    <source>
        <strain evidence="3">CGMCC 4.7248</strain>
    </source>
</reference>
<evidence type="ECO:0000313" key="2">
    <source>
        <dbReference type="EMBL" id="MFC5635006.1"/>
    </source>
</evidence>
<evidence type="ECO:0000256" key="1">
    <source>
        <dbReference type="SAM" id="Phobius"/>
    </source>
</evidence>
<keyword evidence="1" id="KW-1133">Transmembrane helix</keyword>
<proteinExistence type="predicted"/>
<protein>
    <submittedName>
        <fullName evidence="2">Uncharacterized protein</fullName>
    </submittedName>
</protein>
<keyword evidence="1" id="KW-0812">Transmembrane</keyword>
<comment type="caution">
    <text evidence="2">The sequence shown here is derived from an EMBL/GenBank/DDBJ whole genome shotgun (WGS) entry which is preliminary data.</text>
</comment>
<sequence length="44" mass="4783">MTACCRREDGTTYELATGTQAVFWVCCSVTVLSPAGGLWRALRT</sequence>
<dbReference type="RefSeq" id="WP_381021329.1">
    <property type="nucleotide sequence ID" value="NZ_JBHSNY010000005.1"/>
</dbReference>
<evidence type="ECO:0000313" key="3">
    <source>
        <dbReference type="Proteomes" id="UP001596154"/>
    </source>
</evidence>
<name>A0ABW0UR51_9ACTN</name>
<dbReference type="Proteomes" id="UP001596154">
    <property type="component" value="Unassembled WGS sequence"/>
</dbReference>
<dbReference type="EMBL" id="JBHSNY010000005">
    <property type="protein sequence ID" value="MFC5635006.1"/>
    <property type="molecule type" value="Genomic_DNA"/>
</dbReference>